<evidence type="ECO:0000313" key="1">
    <source>
        <dbReference type="EMBL" id="KAJ8048271.1"/>
    </source>
</evidence>
<dbReference type="AlphaFoldDB" id="A0A9Q1HKA9"/>
<protein>
    <submittedName>
        <fullName evidence="1">NLR family CARD domain-containing protein 4</fullName>
    </submittedName>
</protein>
<evidence type="ECO:0000313" key="2">
    <source>
        <dbReference type="Proteomes" id="UP001152320"/>
    </source>
</evidence>
<dbReference type="InterPro" id="IPR027417">
    <property type="entry name" value="P-loop_NTPase"/>
</dbReference>
<dbReference type="EMBL" id="JAIZAY010000001">
    <property type="protein sequence ID" value="KAJ8048271.1"/>
    <property type="molecule type" value="Genomic_DNA"/>
</dbReference>
<dbReference type="OrthoDB" id="8680608at2759"/>
<gene>
    <name evidence="1" type="ORF">HOLleu_00520</name>
</gene>
<dbReference type="PANTHER" id="PTHR46312:SF2">
    <property type="entry name" value="NUCLEOTIDE-BINDING OLIGOMERIZATION DOMAIN-CONTAINING PROTEIN 2-LIKE"/>
    <property type="match status" value="1"/>
</dbReference>
<accession>A0A9Q1HKA9</accession>
<proteinExistence type="predicted"/>
<keyword evidence="2" id="KW-1185">Reference proteome</keyword>
<dbReference type="Proteomes" id="UP001152320">
    <property type="component" value="Chromosome 1"/>
</dbReference>
<dbReference type="Gene3D" id="3.40.50.300">
    <property type="entry name" value="P-loop containing nucleotide triphosphate hydrolases"/>
    <property type="match status" value="1"/>
</dbReference>
<name>A0A9Q1HKA9_HOLLE</name>
<dbReference type="PANTHER" id="PTHR46312">
    <property type="entry name" value="NACHT DOMAIN-CONTAINING PROTEIN"/>
    <property type="match status" value="1"/>
</dbReference>
<organism evidence="1 2">
    <name type="scientific">Holothuria leucospilota</name>
    <name type="common">Black long sea cucumber</name>
    <name type="synonym">Mertensiothuria leucospilota</name>
    <dbReference type="NCBI Taxonomy" id="206669"/>
    <lineage>
        <taxon>Eukaryota</taxon>
        <taxon>Metazoa</taxon>
        <taxon>Echinodermata</taxon>
        <taxon>Eleutherozoa</taxon>
        <taxon>Echinozoa</taxon>
        <taxon>Holothuroidea</taxon>
        <taxon>Aspidochirotacea</taxon>
        <taxon>Aspidochirotida</taxon>
        <taxon>Holothuriidae</taxon>
        <taxon>Holothuria</taxon>
    </lineage>
</organism>
<reference evidence="1" key="1">
    <citation type="submission" date="2021-10" db="EMBL/GenBank/DDBJ databases">
        <title>Tropical sea cucumber genome reveals ecological adaptation and Cuvierian tubules defense mechanism.</title>
        <authorList>
            <person name="Chen T."/>
        </authorList>
    </citation>
    <scope>NUCLEOTIDE SEQUENCE</scope>
    <source>
        <strain evidence="1">Nanhai2018</strain>
        <tissue evidence="1">Muscle</tissue>
    </source>
</reference>
<sequence>MTGKLRIIVSEPGYGNSTLSLQYAHDWCHRREKGQSYLKDVDILIRLPLGQLKVGEKVCAATKRLLLSKDVNLDKDDIESVIQSNASMILILDSFDEKLRGDNVDSDVTKSFSNSLFSKCKVVITTRYLPRYYSHSAKLIRLTGLDNKAQDEYVEKCLNKNNRLMIMRNLQKNPVIRDLCQVPLFFPILVQMSYDGTDFQNFKSITFFFEEMMKSLHNHKRKQDSNSQKFTSNENEHDKLGKLAYEALSGETRATWFEKEELRKRIGQSFYDQNVRVGILTEHKTNVTFHDKIFCEWYAARYIAKRLEKMKSEELTGIVQKKKPINVPYLYCFVCGLNSRAAGKLIEHMMKTEGGDKVAIMCSQELGDRPTSNGIMDIVKYLCSGTIKFERRQSERLQRCTAQILDIASKQGVC</sequence>
<comment type="caution">
    <text evidence="1">The sequence shown here is derived from an EMBL/GenBank/DDBJ whole genome shotgun (WGS) entry which is preliminary data.</text>
</comment>